<dbReference type="EMBL" id="CM026421">
    <property type="protein sequence ID" value="KAG0591075.1"/>
    <property type="molecule type" value="Genomic_DNA"/>
</dbReference>
<dbReference type="CDD" id="cd03784">
    <property type="entry name" value="GT1_Gtf-like"/>
    <property type="match status" value="1"/>
</dbReference>
<dbReference type="PANTHER" id="PTHR48045:SF31">
    <property type="entry name" value="UDP-GLYCOSYLTRANSFERASE 76B1-LIKE"/>
    <property type="match status" value="1"/>
</dbReference>
<comment type="caution">
    <text evidence="2">The sequence shown here is derived from an EMBL/GenBank/DDBJ whole genome shotgun (WGS) entry which is preliminary data.</text>
</comment>
<proteinExistence type="predicted"/>
<keyword evidence="1" id="KW-0808">Transferase</keyword>
<dbReference type="InterPro" id="IPR002213">
    <property type="entry name" value="UDP_glucos_trans"/>
</dbReference>
<dbReference type="Proteomes" id="UP000822688">
    <property type="component" value="Chromosome 1"/>
</dbReference>
<evidence type="ECO:0000313" key="3">
    <source>
        <dbReference type="Proteomes" id="UP000822688"/>
    </source>
</evidence>
<dbReference type="GO" id="GO:0008194">
    <property type="term" value="F:UDP-glycosyltransferase activity"/>
    <property type="evidence" value="ECO:0007669"/>
    <property type="project" value="InterPro"/>
</dbReference>
<reference evidence="2" key="1">
    <citation type="submission" date="2020-06" db="EMBL/GenBank/DDBJ databases">
        <title>WGS assembly of Ceratodon purpureus strain R40.</title>
        <authorList>
            <person name="Carey S.B."/>
            <person name="Jenkins J."/>
            <person name="Shu S."/>
            <person name="Lovell J.T."/>
            <person name="Sreedasyam A."/>
            <person name="Maumus F."/>
            <person name="Tiley G.P."/>
            <person name="Fernandez-Pozo N."/>
            <person name="Barry K."/>
            <person name="Chen C."/>
            <person name="Wang M."/>
            <person name="Lipzen A."/>
            <person name="Daum C."/>
            <person name="Saski C.A."/>
            <person name="Payton A.C."/>
            <person name="Mcbreen J.C."/>
            <person name="Conrad R.E."/>
            <person name="Kollar L.M."/>
            <person name="Olsson S."/>
            <person name="Huttunen S."/>
            <person name="Landis J.B."/>
            <person name="Wickett N.J."/>
            <person name="Johnson M.G."/>
            <person name="Rensing S.A."/>
            <person name="Grimwood J."/>
            <person name="Schmutz J."/>
            <person name="Mcdaniel S.F."/>
        </authorList>
    </citation>
    <scope>NUCLEOTIDE SEQUENCE</scope>
    <source>
        <strain evidence="2">R40</strain>
    </source>
</reference>
<name>A0A8T0J6B3_CERPU</name>
<dbReference type="SUPFAM" id="SSF53756">
    <property type="entry name" value="UDP-Glycosyltransferase/glycogen phosphorylase"/>
    <property type="match status" value="1"/>
</dbReference>
<dbReference type="Gene3D" id="3.40.50.2000">
    <property type="entry name" value="Glycogen Phosphorylase B"/>
    <property type="match status" value="1"/>
</dbReference>
<evidence type="ECO:0000256" key="1">
    <source>
        <dbReference type="ARBA" id="ARBA00022679"/>
    </source>
</evidence>
<dbReference type="OrthoDB" id="1925022at2759"/>
<dbReference type="Pfam" id="PF00201">
    <property type="entry name" value="UDPGT"/>
    <property type="match status" value="1"/>
</dbReference>
<keyword evidence="3" id="KW-1185">Reference proteome</keyword>
<accession>A0A8T0J6B3</accession>
<organism evidence="2 3">
    <name type="scientific">Ceratodon purpureus</name>
    <name type="common">Fire moss</name>
    <name type="synonym">Dicranum purpureum</name>
    <dbReference type="NCBI Taxonomy" id="3225"/>
    <lineage>
        <taxon>Eukaryota</taxon>
        <taxon>Viridiplantae</taxon>
        <taxon>Streptophyta</taxon>
        <taxon>Embryophyta</taxon>
        <taxon>Bryophyta</taxon>
        <taxon>Bryophytina</taxon>
        <taxon>Bryopsida</taxon>
        <taxon>Dicranidae</taxon>
        <taxon>Pseudoditrichales</taxon>
        <taxon>Ditrichaceae</taxon>
        <taxon>Ceratodon</taxon>
    </lineage>
</organism>
<dbReference type="AlphaFoldDB" id="A0A8T0J6B3"/>
<sequence length="188" mass="20856">MGLENSSQPFLWILRPSDSLPAGFEDRVKGRGMCYSGWVPQTSILTHPATGGFLSHCGWNSTLESVSAGVPILGWSRGADQHLICRFLVDTARVAMELQKDPPSENDVDNMVVNPMRHVTREEIAVKVRKLMREEEGSAVRARMASMRDAAAEATAAGGSSRRSLDAYVQLLRLRCRRNSTAFDQHER</sequence>
<protein>
    <recommendedName>
        <fullName evidence="4">UDP-glycosyltransferases domain-containing protein</fullName>
    </recommendedName>
</protein>
<gene>
    <name evidence="2" type="ORF">KC19_1G147400</name>
</gene>
<evidence type="ECO:0000313" key="2">
    <source>
        <dbReference type="EMBL" id="KAG0591075.1"/>
    </source>
</evidence>
<dbReference type="PANTHER" id="PTHR48045">
    <property type="entry name" value="UDP-GLYCOSYLTRANSFERASE 72B1"/>
    <property type="match status" value="1"/>
</dbReference>
<evidence type="ECO:0008006" key="4">
    <source>
        <dbReference type="Google" id="ProtNLM"/>
    </source>
</evidence>